<dbReference type="Proteomes" id="UP001597362">
    <property type="component" value="Unassembled WGS sequence"/>
</dbReference>
<gene>
    <name evidence="2" type="ORF">ACFSJH_00760</name>
</gene>
<evidence type="ECO:0000313" key="2">
    <source>
        <dbReference type="EMBL" id="MFD2114283.1"/>
    </source>
</evidence>
<dbReference type="NCBIfam" id="NF041642">
    <property type="entry name" value="RAxF_45"/>
    <property type="match status" value="1"/>
</dbReference>
<feature type="transmembrane region" description="Helical" evidence="1">
    <location>
        <begin position="27"/>
        <end position="47"/>
    </location>
</feature>
<dbReference type="InterPro" id="IPR048146">
    <property type="entry name" value="RAxF_45-like"/>
</dbReference>
<evidence type="ECO:0000313" key="3">
    <source>
        <dbReference type="Proteomes" id="UP001597362"/>
    </source>
</evidence>
<accession>A0ABW4YFP7</accession>
<keyword evidence="1" id="KW-1133">Transmembrane helix</keyword>
<organism evidence="2 3">
    <name type="scientific">Paenibacillus yanchengensis</name>
    <dbReference type="NCBI Taxonomy" id="2035833"/>
    <lineage>
        <taxon>Bacteria</taxon>
        <taxon>Bacillati</taxon>
        <taxon>Bacillota</taxon>
        <taxon>Bacilli</taxon>
        <taxon>Bacillales</taxon>
        <taxon>Paenibacillaceae</taxon>
        <taxon>Paenibacillus</taxon>
    </lineage>
</organism>
<dbReference type="EMBL" id="JBHUHO010000003">
    <property type="protein sequence ID" value="MFD2114283.1"/>
    <property type="molecule type" value="Genomic_DNA"/>
</dbReference>
<keyword evidence="1" id="KW-0472">Membrane</keyword>
<keyword evidence="3" id="KW-1185">Reference proteome</keyword>
<name>A0ABW4YFP7_9BACL</name>
<dbReference type="RefSeq" id="WP_377769255.1">
    <property type="nucleotide sequence ID" value="NZ_JBHUHO010000003.1"/>
</dbReference>
<keyword evidence="1" id="KW-0812">Transmembrane</keyword>
<evidence type="ECO:0000256" key="1">
    <source>
        <dbReference type="SAM" id="Phobius"/>
    </source>
</evidence>
<reference evidence="3" key="1">
    <citation type="journal article" date="2019" name="Int. J. Syst. Evol. Microbiol.">
        <title>The Global Catalogue of Microorganisms (GCM) 10K type strain sequencing project: providing services to taxonomists for standard genome sequencing and annotation.</title>
        <authorList>
            <consortium name="The Broad Institute Genomics Platform"/>
            <consortium name="The Broad Institute Genome Sequencing Center for Infectious Disease"/>
            <person name="Wu L."/>
            <person name="Ma J."/>
        </authorList>
    </citation>
    <scope>NUCLEOTIDE SEQUENCE [LARGE SCALE GENOMIC DNA]</scope>
    <source>
        <strain evidence="3">GH52</strain>
    </source>
</reference>
<proteinExistence type="predicted"/>
<protein>
    <submittedName>
        <fullName evidence="2">RAxF-45 family protein</fullName>
    </submittedName>
</protein>
<sequence>MEVGLEMNQVLMNGFWNTFLMFNRSKFAVAMVNGISVSFFNNCIVNIKR</sequence>
<comment type="caution">
    <text evidence="2">The sequence shown here is derived from an EMBL/GenBank/DDBJ whole genome shotgun (WGS) entry which is preliminary data.</text>
</comment>